<sequence length="192" mass="21993">MEEIIYDKYTNTMREPARVLENSSTNHPVNKELNDLKEQKTLEEVTQAIKNLSLNEEQKTIAEVIQATKNLKLNEEQKLRAIPGVNKISNLLGTDLNTQTSLFNRNNQPLDLTVKKQPTTQNQKNSFKEIVDQGNHSLKRKREQLVEANNGQINSAQGDRVSQQIDSTSLSLVKKQKTAWRQKYLQAITHDK</sequence>
<protein>
    <submittedName>
        <fullName evidence="1">Uncharacterized protein</fullName>
    </submittedName>
</protein>
<dbReference type="RefSeq" id="WP_081181263.1">
    <property type="nucleotide sequence ID" value="NZ_MJEA01000001.1"/>
</dbReference>
<accession>A0A1V8YLP0</accession>
<evidence type="ECO:0000313" key="2">
    <source>
        <dbReference type="Proteomes" id="UP000192477"/>
    </source>
</evidence>
<evidence type="ECO:0000313" key="1">
    <source>
        <dbReference type="EMBL" id="OQO71270.1"/>
    </source>
</evidence>
<name>A0A1V8YLP0_9ENTE</name>
<gene>
    <name evidence="1" type="ORF">BH747_00095</name>
</gene>
<dbReference type="STRING" id="112904.BH747_00095"/>
<organism evidence="1 2">
    <name type="scientific">Enterococcus villorum</name>
    <dbReference type="NCBI Taxonomy" id="112904"/>
    <lineage>
        <taxon>Bacteria</taxon>
        <taxon>Bacillati</taxon>
        <taxon>Bacillota</taxon>
        <taxon>Bacilli</taxon>
        <taxon>Lactobacillales</taxon>
        <taxon>Enterococcaceae</taxon>
        <taxon>Enterococcus</taxon>
    </lineage>
</organism>
<dbReference type="AlphaFoldDB" id="A0A1V8YLP0"/>
<dbReference type="Proteomes" id="UP000192477">
    <property type="component" value="Unassembled WGS sequence"/>
</dbReference>
<reference evidence="1 2" key="1">
    <citation type="journal article" date="2017" name="BMC Microbiol.">
        <title>Comparative genomics of Enterococcus spp. isolated from bovine feces.</title>
        <authorList>
            <person name="Beukers A.G."/>
            <person name="Zaheer R."/>
            <person name="Goji N."/>
            <person name="Amoako K.K."/>
            <person name="Chaves A.V."/>
            <person name="Ward M.P."/>
            <person name="McAllister T.A."/>
        </authorList>
    </citation>
    <scope>NUCLEOTIDE SEQUENCE [LARGE SCALE GENOMIC DNA]</scope>
    <source>
        <strain evidence="1 2">F1129D 143</strain>
    </source>
</reference>
<dbReference type="EMBL" id="MJEA01000001">
    <property type="protein sequence ID" value="OQO71270.1"/>
    <property type="molecule type" value="Genomic_DNA"/>
</dbReference>
<proteinExistence type="predicted"/>
<comment type="caution">
    <text evidence="1">The sequence shown here is derived from an EMBL/GenBank/DDBJ whole genome shotgun (WGS) entry which is preliminary data.</text>
</comment>